<name>X0VPX9_9ZZZZ</name>
<accession>X0VPX9</accession>
<comment type="caution">
    <text evidence="2">The sequence shown here is derived from an EMBL/GenBank/DDBJ whole genome shotgun (WGS) entry which is preliminary data.</text>
</comment>
<protein>
    <recommendedName>
        <fullName evidence="1">OmpA-like domain-containing protein</fullName>
    </recommendedName>
</protein>
<dbReference type="PROSITE" id="PS51123">
    <property type="entry name" value="OMPA_2"/>
    <property type="match status" value="1"/>
</dbReference>
<sequence length="33" mass="3550">GGNITEEDVRAGNSTPELQSANRRVEITFLSMG</sequence>
<dbReference type="AlphaFoldDB" id="X0VPX9"/>
<organism evidence="2">
    <name type="scientific">marine sediment metagenome</name>
    <dbReference type="NCBI Taxonomy" id="412755"/>
    <lineage>
        <taxon>unclassified sequences</taxon>
        <taxon>metagenomes</taxon>
        <taxon>ecological metagenomes</taxon>
    </lineage>
</organism>
<dbReference type="InterPro" id="IPR006665">
    <property type="entry name" value="OmpA-like"/>
</dbReference>
<evidence type="ECO:0000313" key="2">
    <source>
        <dbReference type="EMBL" id="GAG20295.1"/>
    </source>
</evidence>
<feature type="domain" description="OmpA-like" evidence="1">
    <location>
        <begin position="1"/>
        <end position="33"/>
    </location>
</feature>
<reference evidence="2" key="1">
    <citation type="journal article" date="2014" name="Front. Microbiol.">
        <title>High frequency of phylogenetically diverse reductive dehalogenase-homologous genes in deep subseafloor sedimentary metagenomes.</title>
        <authorList>
            <person name="Kawai M."/>
            <person name="Futagami T."/>
            <person name="Toyoda A."/>
            <person name="Takaki Y."/>
            <person name="Nishi S."/>
            <person name="Hori S."/>
            <person name="Arai W."/>
            <person name="Tsubouchi T."/>
            <person name="Morono Y."/>
            <person name="Uchiyama I."/>
            <person name="Ito T."/>
            <person name="Fujiyama A."/>
            <person name="Inagaki F."/>
            <person name="Takami H."/>
        </authorList>
    </citation>
    <scope>NUCLEOTIDE SEQUENCE</scope>
    <source>
        <strain evidence="2">Expedition CK06-06</strain>
    </source>
</reference>
<gene>
    <name evidence="2" type="ORF">S01H1_56665</name>
</gene>
<evidence type="ECO:0000259" key="1">
    <source>
        <dbReference type="PROSITE" id="PS51123"/>
    </source>
</evidence>
<proteinExistence type="predicted"/>
<dbReference type="EMBL" id="BARS01036906">
    <property type="protein sequence ID" value="GAG20295.1"/>
    <property type="molecule type" value="Genomic_DNA"/>
</dbReference>
<feature type="non-terminal residue" evidence="2">
    <location>
        <position position="1"/>
    </location>
</feature>